<organism evidence="1 2">
    <name type="scientific">Naganishia cerealis</name>
    <dbReference type="NCBI Taxonomy" id="610337"/>
    <lineage>
        <taxon>Eukaryota</taxon>
        <taxon>Fungi</taxon>
        <taxon>Dikarya</taxon>
        <taxon>Basidiomycota</taxon>
        <taxon>Agaricomycotina</taxon>
        <taxon>Tremellomycetes</taxon>
        <taxon>Filobasidiales</taxon>
        <taxon>Filobasidiaceae</taxon>
        <taxon>Naganishia</taxon>
    </lineage>
</organism>
<reference evidence="1" key="1">
    <citation type="submission" date="2023-04" db="EMBL/GenBank/DDBJ databases">
        <title>Draft Genome sequencing of Naganishia species isolated from polar environments using Oxford Nanopore Technology.</title>
        <authorList>
            <person name="Leo P."/>
            <person name="Venkateswaran K."/>
        </authorList>
    </citation>
    <scope>NUCLEOTIDE SEQUENCE</scope>
    <source>
        <strain evidence="1">MNA-CCFEE 5261</strain>
    </source>
</reference>
<sequence>MVDESFKPSKEIVWDNRADPPLAPSTSTSKENEYEWQRRELPEASTPYVDVRLDGDVPLPADVAEQLALANDFEWSRRSPELADPAKREKGRAAAAAGARWSGIGTAPESPTPDTDPERKGHSNGFIMVDKRSPPSSKPTFLVPIKRDHSDILWEFIPEDQTRMGSV</sequence>
<name>A0ACC2W5N3_9TREE</name>
<accession>A0ACC2W5N3</accession>
<dbReference type="EMBL" id="JASBWR010000026">
    <property type="protein sequence ID" value="KAJ9107050.1"/>
    <property type="molecule type" value="Genomic_DNA"/>
</dbReference>
<comment type="caution">
    <text evidence="1">The sequence shown here is derived from an EMBL/GenBank/DDBJ whole genome shotgun (WGS) entry which is preliminary data.</text>
</comment>
<dbReference type="Proteomes" id="UP001241377">
    <property type="component" value="Unassembled WGS sequence"/>
</dbReference>
<keyword evidence="2" id="KW-1185">Reference proteome</keyword>
<protein>
    <submittedName>
        <fullName evidence="1">Uncharacterized protein</fullName>
    </submittedName>
</protein>
<proteinExistence type="predicted"/>
<gene>
    <name evidence="1" type="ORF">QFC19_002919</name>
</gene>
<evidence type="ECO:0000313" key="2">
    <source>
        <dbReference type="Proteomes" id="UP001241377"/>
    </source>
</evidence>
<evidence type="ECO:0000313" key="1">
    <source>
        <dbReference type="EMBL" id="KAJ9107050.1"/>
    </source>
</evidence>